<evidence type="ECO:0008006" key="2">
    <source>
        <dbReference type="Google" id="ProtNLM"/>
    </source>
</evidence>
<dbReference type="Gene3D" id="3.40.720.10">
    <property type="entry name" value="Alkaline Phosphatase, subunit A"/>
    <property type="match status" value="1"/>
</dbReference>
<dbReference type="Pfam" id="PF01663">
    <property type="entry name" value="Phosphodiest"/>
    <property type="match status" value="1"/>
</dbReference>
<dbReference type="SUPFAM" id="SSF53649">
    <property type="entry name" value="Alkaline phosphatase-like"/>
    <property type="match status" value="1"/>
</dbReference>
<dbReference type="AlphaFoldDB" id="A0A381X4H4"/>
<sequence>MASVLIAVFDGLQPAQVIPELMPNLASLAAQGITFTNHHPVYPSVTRVNVSSLVTGRYPGGHGLAGNSLMVREFDATNVIPALETQLAEVEAKTGQVLLAPTLGEILSQNGQEYVAIGVGTSGNAYLQ</sequence>
<feature type="non-terminal residue" evidence="1">
    <location>
        <position position="128"/>
    </location>
</feature>
<proteinExistence type="predicted"/>
<gene>
    <name evidence="1" type="ORF">METZ01_LOCUS112235</name>
</gene>
<dbReference type="InterPro" id="IPR002591">
    <property type="entry name" value="Phosphodiest/P_Trfase"/>
</dbReference>
<dbReference type="InterPro" id="IPR017850">
    <property type="entry name" value="Alkaline_phosphatase_core_sf"/>
</dbReference>
<accession>A0A381X4H4</accession>
<reference evidence="1" key="1">
    <citation type="submission" date="2018-05" db="EMBL/GenBank/DDBJ databases">
        <authorList>
            <person name="Lanie J.A."/>
            <person name="Ng W.-L."/>
            <person name="Kazmierczak K.M."/>
            <person name="Andrzejewski T.M."/>
            <person name="Davidsen T.M."/>
            <person name="Wayne K.J."/>
            <person name="Tettelin H."/>
            <person name="Glass J.I."/>
            <person name="Rusch D."/>
            <person name="Podicherti R."/>
            <person name="Tsui H.-C.T."/>
            <person name="Winkler M.E."/>
        </authorList>
    </citation>
    <scope>NUCLEOTIDE SEQUENCE</scope>
</reference>
<organism evidence="1">
    <name type="scientific">marine metagenome</name>
    <dbReference type="NCBI Taxonomy" id="408172"/>
    <lineage>
        <taxon>unclassified sequences</taxon>
        <taxon>metagenomes</taxon>
        <taxon>ecological metagenomes</taxon>
    </lineage>
</organism>
<name>A0A381X4H4_9ZZZZ</name>
<dbReference type="PANTHER" id="PTHR10151:SF120">
    <property type="entry name" value="BIS(5'-ADENOSYL)-TRIPHOSPHATASE"/>
    <property type="match status" value="1"/>
</dbReference>
<evidence type="ECO:0000313" key="1">
    <source>
        <dbReference type="EMBL" id="SVA59381.1"/>
    </source>
</evidence>
<protein>
    <recommendedName>
        <fullName evidence="2">Alkaline phosphatase family protein</fullName>
    </recommendedName>
</protein>
<dbReference type="EMBL" id="UINC01013805">
    <property type="protein sequence ID" value="SVA59381.1"/>
    <property type="molecule type" value="Genomic_DNA"/>
</dbReference>
<dbReference type="PANTHER" id="PTHR10151">
    <property type="entry name" value="ECTONUCLEOTIDE PYROPHOSPHATASE/PHOSPHODIESTERASE"/>
    <property type="match status" value="1"/>
</dbReference>
<dbReference type="GO" id="GO:0016787">
    <property type="term" value="F:hydrolase activity"/>
    <property type="evidence" value="ECO:0007669"/>
    <property type="project" value="UniProtKB-ARBA"/>
</dbReference>